<proteinExistence type="predicted"/>
<keyword evidence="2" id="KW-1185">Reference proteome</keyword>
<protein>
    <submittedName>
        <fullName evidence="1">Uncharacterized protein</fullName>
    </submittedName>
</protein>
<name>A0ABQ9GM03_9NEOP</name>
<organism evidence="1 2">
    <name type="scientific">Dryococelus australis</name>
    <dbReference type="NCBI Taxonomy" id="614101"/>
    <lineage>
        <taxon>Eukaryota</taxon>
        <taxon>Metazoa</taxon>
        <taxon>Ecdysozoa</taxon>
        <taxon>Arthropoda</taxon>
        <taxon>Hexapoda</taxon>
        <taxon>Insecta</taxon>
        <taxon>Pterygota</taxon>
        <taxon>Neoptera</taxon>
        <taxon>Polyneoptera</taxon>
        <taxon>Phasmatodea</taxon>
        <taxon>Verophasmatodea</taxon>
        <taxon>Anareolatae</taxon>
        <taxon>Phasmatidae</taxon>
        <taxon>Eurycanthinae</taxon>
        <taxon>Dryococelus</taxon>
    </lineage>
</organism>
<accession>A0ABQ9GM03</accession>
<gene>
    <name evidence="1" type="ORF">PR048_026653</name>
</gene>
<evidence type="ECO:0000313" key="1">
    <source>
        <dbReference type="EMBL" id="KAJ8873037.1"/>
    </source>
</evidence>
<reference evidence="1 2" key="1">
    <citation type="submission" date="2023-02" db="EMBL/GenBank/DDBJ databases">
        <title>LHISI_Scaffold_Assembly.</title>
        <authorList>
            <person name="Stuart O.P."/>
            <person name="Cleave R."/>
            <person name="Magrath M.J.L."/>
            <person name="Mikheyev A.S."/>
        </authorList>
    </citation>
    <scope>NUCLEOTIDE SEQUENCE [LARGE SCALE GENOMIC DNA]</scope>
    <source>
        <strain evidence="1">Daus_M_001</strain>
        <tissue evidence="1">Leg muscle</tissue>
    </source>
</reference>
<dbReference type="Proteomes" id="UP001159363">
    <property type="component" value="Chromosome 10"/>
</dbReference>
<dbReference type="EMBL" id="JARBHB010000011">
    <property type="protein sequence ID" value="KAJ8873037.1"/>
    <property type="molecule type" value="Genomic_DNA"/>
</dbReference>
<sequence>MTPRQLYEWTKTDIHTIYFAFSTVLDYEQETNALKERFSNARQVPGTQKLNCIIPNSKHRIVFKPFSFSRNSKEEDALTDTEDLDFEAIVGFVTCIYNDQWSLACVIDTNEEKQEFKVSFLAPHGPSPSFTYLWHPDILTVTSEYILTKVDPITATGNRLIQSEMKEQVTSS</sequence>
<evidence type="ECO:0000313" key="2">
    <source>
        <dbReference type="Proteomes" id="UP001159363"/>
    </source>
</evidence>
<comment type="caution">
    <text evidence="1">The sequence shown here is derived from an EMBL/GenBank/DDBJ whole genome shotgun (WGS) entry which is preliminary data.</text>
</comment>